<keyword evidence="2" id="KW-1185">Reference proteome</keyword>
<dbReference type="PIRSF" id="PIRSF000440">
    <property type="entry name" value="CAT"/>
    <property type="match status" value="1"/>
</dbReference>
<dbReference type="Gene3D" id="3.30.559.10">
    <property type="entry name" value="Chloramphenicol acetyltransferase-like domain"/>
    <property type="match status" value="1"/>
</dbReference>
<dbReference type="SUPFAM" id="SSF52777">
    <property type="entry name" value="CoA-dependent acyltransferases"/>
    <property type="match status" value="1"/>
</dbReference>
<dbReference type="PANTHER" id="PTHR38474">
    <property type="entry name" value="SLR0299 PROTEIN"/>
    <property type="match status" value="1"/>
</dbReference>
<dbReference type="InterPro" id="IPR001707">
    <property type="entry name" value="Cmp_AcTrfase"/>
</dbReference>
<protein>
    <submittedName>
        <fullName evidence="1">Chloramphenicol acetyltransferase CAT</fullName>
    </submittedName>
</protein>
<dbReference type="Pfam" id="PF00302">
    <property type="entry name" value="CAT"/>
    <property type="match status" value="1"/>
</dbReference>
<dbReference type="RefSeq" id="WP_186894920.1">
    <property type="nucleotide sequence ID" value="NZ_WJBE01000015.1"/>
</dbReference>
<dbReference type="Proteomes" id="UP000622405">
    <property type="component" value="Unassembled WGS sequence"/>
</dbReference>
<dbReference type="InterPro" id="IPR023213">
    <property type="entry name" value="CAT-like_dom_sf"/>
</dbReference>
<reference evidence="1 2" key="1">
    <citation type="journal article" date="2020" name="mSystems">
        <title>Defining Genomic and Predicted Metabolic Features of the Acetobacterium Genus.</title>
        <authorList>
            <person name="Ross D.E."/>
            <person name="Marshall C.W."/>
            <person name="Gulliver D."/>
            <person name="May H.D."/>
            <person name="Norman R.S."/>
        </authorList>
    </citation>
    <scope>NUCLEOTIDE SEQUENCE [LARGE SCALE GENOMIC DNA]</scope>
    <source>
        <strain evidence="1 2">DSM 4132</strain>
    </source>
</reference>
<proteinExistence type="predicted"/>
<evidence type="ECO:0000313" key="2">
    <source>
        <dbReference type="Proteomes" id="UP000622405"/>
    </source>
</evidence>
<gene>
    <name evidence="1" type="ORF">GH811_14180</name>
</gene>
<organism evidence="1 2">
    <name type="scientific">Acetobacterium malicum</name>
    <dbReference type="NCBI Taxonomy" id="52692"/>
    <lineage>
        <taxon>Bacteria</taxon>
        <taxon>Bacillati</taxon>
        <taxon>Bacillota</taxon>
        <taxon>Clostridia</taxon>
        <taxon>Eubacteriales</taxon>
        <taxon>Eubacteriaceae</taxon>
        <taxon>Acetobacterium</taxon>
    </lineage>
</organism>
<sequence>MNTKLYSIDFETWERRQYFYYFTEMLPTGFNLNVEIDITATYHQLKEAGMKFFPAYLYLAAKLITEQPEFRVAKTDHKLGYYEVLHPSYACFHEDDKTMSNMWTEYDPDFESFYQNYLNDQEHYSRNHGILAKPELPPPNSFMVGMLPWTQFSSYSPIPYSKADYYFPVMQAGRFFEKNGRKMMPFSITVHHAVADGYHVGLFLEKFQAAMNHPEQWIRL</sequence>
<accession>A0ABR6Z087</accession>
<dbReference type="PANTHER" id="PTHR38474:SF2">
    <property type="entry name" value="CHLORAMPHENICOL ACETYLTRANSFERASE"/>
    <property type="match status" value="1"/>
</dbReference>
<comment type="caution">
    <text evidence="1">The sequence shown here is derived from an EMBL/GenBank/DDBJ whole genome shotgun (WGS) entry which is preliminary data.</text>
</comment>
<dbReference type="SMART" id="SM01059">
    <property type="entry name" value="CAT"/>
    <property type="match status" value="1"/>
</dbReference>
<evidence type="ECO:0000313" key="1">
    <source>
        <dbReference type="EMBL" id="MBC3900764.1"/>
    </source>
</evidence>
<name>A0ABR6Z087_9FIRM</name>
<dbReference type="EMBL" id="WJBE01000015">
    <property type="protein sequence ID" value="MBC3900764.1"/>
    <property type="molecule type" value="Genomic_DNA"/>
</dbReference>